<feature type="transmembrane region" description="Helical" evidence="9">
    <location>
        <begin position="240"/>
        <end position="257"/>
    </location>
</feature>
<keyword evidence="7 9" id="KW-0496">Mitochondrion</keyword>
<protein>
    <recommendedName>
        <fullName evidence="9">Sidoreflexin</fullName>
    </recommendedName>
</protein>
<dbReference type="PANTHER" id="PTHR11153">
    <property type="entry name" value="SIDEROFLEXIN"/>
    <property type="match status" value="1"/>
</dbReference>
<feature type="transmembrane region" description="Helical" evidence="9">
    <location>
        <begin position="151"/>
        <end position="172"/>
    </location>
</feature>
<evidence type="ECO:0000256" key="1">
    <source>
        <dbReference type="ARBA" id="ARBA00004225"/>
    </source>
</evidence>
<feature type="transmembrane region" description="Helical" evidence="9">
    <location>
        <begin position="94"/>
        <end position="112"/>
    </location>
</feature>
<feature type="transmembrane region" description="Helical" evidence="9">
    <location>
        <begin position="277"/>
        <end position="297"/>
    </location>
</feature>
<evidence type="ECO:0000256" key="7">
    <source>
        <dbReference type="ARBA" id="ARBA00023128"/>
    </source>
</evidence>
<organism evidence="10 11">
    <name type="scientific">Clavelina lepadiformis</name>
    <name type="common">Light-bulb sea squirt</name>
    <name type="synonym">Ascidia lepadiformis</name>
    <dbReference type="NCBI Taxonomy" id="159417"/>
    <lineage>
        <taxon>Eukaryota</taxon>
        <taxon>Metazoa</taxon>
        <taxon>Chordata</taxon>
        <taxon>Tunicata</taxon>
        <taxon>Ascidiacea</taxon>
        <taxon>Aplousobranchia</taxon>
        <taxon>Clavelinidae</taxon>
        <taxon>Clavelina</taxon>
    </lineage>
</organism>
<evidence type="ECO:0000256" key="8">
    <source>
        <dbReference type="ARBA" id="ARBA00023136"/>
    </source>
</evidence>
<name>A0ABP0FS19_CLALP</name>
<comment type="caution">
    <text evidence="10">The sequence shown here is derived from an EMBL/GenBank/DDBJ whole genome shotgun (WGS) entry which is preliminary data.</text>
</comment>
<dbReference type="InterPro" id="IPR004686">
    <property type="entry name" value="Mtc"/>
</dbReference>
<keyword evidence="3" id="KW-0813">Transport</keyword>
<comment type="similarity">
    <text evidence="2 9">Belongs to the sideroflexin family.</text>
</comment>
<dbReference type="EMBL" id="CAWYQH010000090">
    <property type="protein sequence ID" value="CAK8682417.1"/>
    <property type="molecule type" value="Genomic_DNA"/>
</dbReference>
<keyword evidence="8 9" id="KW-0472">Membrane</keyword>
<keyword evidence="6 9" id="KW-1133">Transmembrane helix</keyword>
<dbReference type="Pfam" id="PF03820">
    <property type="entry name" value="SFXNs"/>
    <property type="match status" value="1"/>
</dbReference>
<evidence type="ECO:0000313" key="10">
    <source>
        <dbReference type="EMBL" id="CAK8682417.1"/>
    </source>
</evidence>
<gene>
    <name evidence="10" type="ORF">CVLEPA_LOCUS13082</name>
</gene>
<keyword evidence="11" id="KW-1185">Reference proteome</keyword>
<comment type="subcellular location">
    <subcellularLocation>
        <location evidence="1 9">Mitochondrion membrane</location>
        <topology evidence="1 9">Multi-pass membrane protein</topology>
    </subcellularLocation>
</comment>
<evidence type="ECO:0000256" key="9">
    <source>
        <dbReference type="RuleBase" id="RU362000"/>
    </source>
</evidence>
<proteinExistence type="inferred from homology"/>
<dbReference type="NCBIfam" id="TIGR00798">
    <property type="entry name" value="mtc"/>
    <property type="match status" value="1"/>
</dbReference>
<dbReference type="PANTHER" id="PTHR11153:SF6">
    <property type="entry name" value="SIDEROFLEXIN-5"/>
    <property type="match status" value="1"/>
</dbReference>
<reference evidence="10 11" key="1">
    <citation type="submission" date="2024-02" db="EMBL/GenBank/DDBJ databases">
        <authorList>
            <person name="Daric V."/>
            <person name="Darras S."/>
        </authorList>
    </citation>
    <scope>NUCLEOTIDE SEQUENCE [LARGE SCALE GENOMIC DNA]</scope>
</reference>
<dbReference type="Proteomes" id="UP001642483">
    <property type="component" value="Unassembled WGS sequence"/>
</dbReference>
<evidence type="ECO:0000256" key="3">
    <source>
        <dbReference type="ARBA" id="ARBA00022448"/>
    </source>
</evidence>
<sequence length="327" mass="36256">MAFTIATMTDDFVLDSPRHDQSTFSGRFLHFLNVIDPRTLFTSDKVLQEYVGLLDQYKQGNLPPGVTSDDLWRAQKAKQAILHPDTGDKIPMPFRMAGFVPFGAPIVVGLLLPNQTLLSTTFWQWLNQSHNACVNYCNRNASQSTTTKDVLLGYTGAVSSAVGIALGLNILLKKSTKLKPVTRKLVQRFIPFPAVAVASVCNVVLMRHSELQTGIQVTDKNDNVVGISRKAAKKALMETAATRAFLPAPILLIPPVLMSMVERTSFLRKYPRMNLPAQFIFATASFSLALPLAIALFPQKSQINSDDLEEELREKTTEKVLFYNKGL</sequence>
<keyword evidence="4 9" id="KW-0812">Transmembrane</keyword>
<evidence type="ECO:0000256" key="2">
    <source>
        <dbReference type="ARBA" id="ARBA00005974"/>
    </source>
</evidence>
<evidence type="ECO:0000313" key="11">
    <source>
        <dbReference type="Proteomes" id="UP001642483"/>
    </source>
</evidence>
<keyword evidence="5" id="KW-0029">Amino-acid transport</keyword>
<accession>A0ABP0FS19</accession>
<evidence type="ECO:0000256" key="4">
    <source>
        <dbReference type="ARBA" id="ARBA00022692"/>
    </source>
</evidence>
<evidence type="ECO:0000256" key="5">
    <source>
        <dbReference type="ARBA" id="ARBA00022970"/>
    </source>
</evidence>
<evidence type="ECO:0000256" key="6">
    <source>
        <dbReference type="ARBA" id="ARBA00022989"/>
    </source>
</evidence>